<proteinExistence type="predicted"/>
<dbReference type="Proteomes" id="UP000515317">
    <property type="component" value="Chromosome"/>
</dbReference>
<gene>
    <name evidence="1" type="ORF">IZ6_10910</name>
</gene>
<dbReference type="RefSeq" id="WP_222876988.1">
    <property type="nucleotide sequence ID" value="NZ_AP023361.1"/>
</dbReference>
<dbReference type="EMBL" id="AP023361">
    <property type="protein sequence ID" value="BCJ90356.1"/>
    <property type="molecule type" value="Genomic_DNA"/>
</dbReference>
<evidence type="ECO:0000313" key="1">
    <source>
        <dbReference type="EMBL" id="BCJ90356.1"/>
    </source>
</evidence>
<evidence type="ECO:0000313" key="2">
    <source>
        <dbReference type="Proteomes" id="UP000515317"/>
    </source>
</evidence>
<dbReference type="AlphaFoldDB" id="A0A6S6QLY5"/>
<dbReference type="KEGG" id="tso:IZ6_10910"/>
<protein>
    <submittedName>
        <fullName evidence="1">Uncharacterized protein</fullName>
    </submittedName>
</protein>
<sequence>MGNYWTNSVRHPEDVGVGHIRRTVTFDQKSVDTGIPVGALEAGTVPLRAYAVIETAFNAATTNVLVLGSAADDDGLVTSANAVAGSLGLKAGTGALLGTPLAADTVFFAKYTQTGTPATTGKATFVVEFVNARETAA</sequence>
<reference evidence="1 2" key="1">
    <citation type="submission" date="2020-08" db="EMBL/GenBank/DDBJ databases">
        <title>Genome sequence of Rhizobiales bacterium strain IZ6.</title>
        <authorList>
            <person name="Nakai R."/>
            <person name="Naganuma T."/>
        </authorList>
    </citation>
    <scope>NUCLEOTIDE SEQUENCE [LARGE SCALE GENOMIC DNA]</scope>
    <source>
        <strain evidence="1 2">IZ6</strain>
    </source>
</reference>
<organism evidence="1 2">
    <name type="scientific">Terrihabitans soli</name>
    <dbReference type="NCBI Taxonomy" id="708113"/>
    <lineage>
        <taxon>Bacteria</taxon>
        <taxon>Pseudomonadati</taxon>
        <taxon>Pseudomonadota</taxon>
        <taxon>Alphaproteobacteria</taxon>
        <taxon>Hyphomicrobiales</taxon>
        <taxon>Terrihabitans</taxon>
    </lineage>
</organism>
<name>A0A6S6QLY5_9HYPH</name>
<keyword evidence="2" id="KW-1185">Reference proteome</keyword>
<accession>A0A6S6QLY5</accession>